<dbReference type="PANTHER" id="PTHR44846">
    <property type="entry name" value="MANNOSYL-D-GLYCERATE TRANSPORT/METABOLISM SYSTEM REPRESSOR MNGR-RELATED"/>
    <property type="match status" value="1"/>
</dbReference>
<reference evidence="5 6" key="1">
    <citation type="submission" date="2017-10" db="EMBL/GenBank/DDBJ databases">
        <title>Two draft genome sequences of Pusillimonas sp. strains isolated from a nitrate- and radionuclide-contaminated groundwater in Russia.</title>
        <authorList>
            <person name="Grouzdev D.S."/>
            <person name="Tourova T.P."/>
            <person name="Goeva M.A."/>
            <person name="Babich T.L."/>
            <person name="Sokolova D.S."/>
            <person name="Abdullin R."/>
            <person name="Poltaraus A.B."/>
            <person name="Toshchakov S.V."/>
            <person name="Nazina T.N."/>
        </authorList>
    </citation>
    <scope>NUCLEOTIDE SEQUENCE [LARGE SCALE GENOMIC DNA]</scope>
    <source>
        <strain evidence="5 6">JR1/69-3-13</strain>
    </source>
</reference>
<dbReference type="InterPro" id="IPR011663">
    <property type="entry name" value="UTRA"/>
</dbReference>
<dbReference type="Gene3D" id="3.40.1410.10">
    <property type="entry name" value="Chorismate lyase-like"/>
    <property type="match status" value="1"/>
</dbReference>
<dbReference type="AlphaFoldDB" id="A0A2N4U6M5"/>
<protein>
    <submittedName>
        <fullName evidence="5">GntR family transcriptional regulator</fullName>
    </submittedName>
</protein>
<dbReference type="InterPro" id="IPR028978">
    <property type="entry name" value="Chorismate_lyase_/UTRA_dom_sf"/>
</dbReference>
<organism evidence="5 6">
    <name type="scientific">Pollutimonas subterranea</name>
    <dbReference type="NCBI Taxonomy" id="2045210"/>
    <lineage>
        <taxon>Bacteria</taxon>
        <taxon>Pseudomonadati</taxon>
        <taxon>Pseudomonadota</taxon>
        <taxon>Betaproteobacteria</taxon>
        <taxon>Burkholderiales</taxon>
        <taxon>Alcaligenaceae</taxon>
        <taxon>Pollutimonas</taxon>
    </lineage>
</organism>
<dbReference type="InterPro" id="IPR036390">
    <property type="entry name" value="WH_DNA-bd_sf"/>
</dbReference>
<evidence type="ECO:0000256" key="2">
    <source>
        <dbReference type="ARBA" id="ARBA00023125"/>
    </source>
</evidence>
<dbReference type="Pfam" id="PF07702">
    <property type="entry name" value="UTRA"/>
    <property type="match status" value="1"/>
</dbReference>
<keyword evidence="6" id="KW-1185">Reference proteome</keyword>
<name>A0A2N4U6M5_9BURK</name>
<dbReference type="Proteomes" id="UP000234190">
    <property type="component" value="Unassembled WGS sequence"/>
</dbReference>
<evidence type="ECO:0000313" key="6">
    <source>
        <dbReference type="Proteomes" id="UP000234190"/>
    </source>
</evidence>
<dbReference type="SUPFAM" id="SSF46785">
    <property type="entry name" value="Winged helix' DNA-binding domain"/>
    <property type="match status" value="1"/>
</dbReference>
<dbReference type="PRINTS" id="PR00035">
    <property type="entry name" value="HTHGNTR"/>
</dbReference>
<dbReference type="GO" id="GO:0003700">
    <property type="term" value="F:DNA-binding transcription factor activity"/>
    <property type="evidence" value="ECO:0007669"/>
    <property type="project" value="InterPro"/>
</dbReference>
<evidence type="ECO:0000256" key="3">
    <source>
        <dbReference type="ARBA" id="ARBA00023163"/>
    </source>
</evidence>
<evidence type="ECO:0000313" key="5">
    <source>
        <dbReference type="EMBL" id="PLC50653.1"/>
    </source>
</evidence>
<dbReference type="GO" id="GO:0003677">
    <property type="term" value="F:DNA binding"/>
    <property type="evidence" value="ECO:0007669"/>
    <property type="project" value="UniProtKB-KW"/>
</dbReference>
<dbReference type="InterPro" id="IPR050679">
    <property type="entry name" value="Bact_HTH_transcr_reg"/>
</dbReference>
<dbReference type="Gene3D" id="1.10.10.10">
    <property type="entry name" value="Winged helix-like DNA-binding domain superfamily/Winged helix DNA-binding domain"/>
    <property type="match status" value="1"/>
</dbReference>
<evidence type="ECO:0000256" key="1">
    <source>
        <dbReference type="ARBA" id="ARBA00023015"/>
    </source>
</evidence>
<gene>
    <name evidence="5" type="ORF">CR159_06500</name>
</gene>
<dbReference type="Pfam" id="PF00392">
    <property type="entry name" value="GntR"/>
    <property type="match status" value="1"/>
</dbReference>
<accession>A0A2N4U6M5</accession>
<dbReference type="PANTHER" id="PTHR44846:SF1">
    <property type="entry name" value="MANNOSYL-D-GLYCERATE TRANSPORT_METABOLISM SYSTEM REPRESSOR MNGR-RELATED"/>
    <property type="match status" value="1"/>
</dbReference>
<dbReference type="EMBL" id="PDNW01000004">
    <property type="protein sequence ID" value="PLC50653.1"/>
    <property type="molecule type" value="Genomic_DNA"/>
</dbReference>
<keyword evidence="2" id="KW-0238">DNA-binding</keyword>
<dbReference type="SMART" id="SM00866">
    <property type="entry name" value="UTRA"/>
    <property type="match status" value="1"/>
</dbReference>
<dbReference type="SUPFAM" id="SSF64288">
    <property type="entry name" value="Chorismate lyase-like"/>
    <property type="match status" value="1"/>
</dbReference>
<comment type="caution">
    <text evidence="5">The sequence shown here is derived from an EMBL/GenBank/DDBJ whole genome shotgun (WGS) entry which is preliminary data.</text>
</comment>
<proteinExistence type="predicted"/>
<dbReference type="InterPro" id="IPR036388">
    <property type="entry name" value="WH-like_DNA-bd_sf"/>
</dbReference>
<sequence>MTAIRYTKVSEILARRIAEERYPVGSLMPTEKDLMAEFNTSRHTVRAALRQLQEARLVSRRRGSGTIVEAKTSSAGFNQSLTSLEDLVYLAATTPRQLRAAKQVVVDIDLAQVLGVGGGTRWLRFSSTRHGEDGNPIVWTDVYVDPQYSGIKRVVEETPDRLISELIEEKYGRRITSVGQDITACAMPPSVAKLLKVEPDSPGLFILRQYRDAASELVAVSVSYHPAGRYKFSTTLIRQT</sequence>
<keyword evidence="3" id="KW-0804">Transcription</keyword>
<dbReference type="PROSITE" id="PS50949">
    <property type="entry name" value="HTH_GNTR"/>
    <property type="match status" value="1"/>
</dbReference>
<feature type="domain" description="HTH gntR-type" evidence="4">
    <location>
        <begin position="3"/>
        <end position="71"/>
    </location>
</feature>
<evidence type="ECO:0000259" key="4">
    <source>
        <dbReference type="PROSITE" id="PS50949"/>
    </source>
</evidence>
<dbReference type="OrthoDB" id="7363114at2"/>
<dbReference type="GO" id="GO:0045892">
    <property type="term" value="P:negative regulation of DNA-templated transcription"/>
    <property type="evidence" value="ECO:0007669"/>
    <property type="project" value="TreeGrafter"/>
</dbReference>
<dbReference type="SMART" id="SM00345">
    <property type="entry name" value="HTH_GNTR"/>
    <property type="match status" value="1"/>
</dbReference>
<keyword evidence="1" id="KW-0805">Transcription regulation</keyword>
<dbReference type="CDD" id="cd07377">
    <property type="entry name" value="WHTH_GntR"/>
    <property type="match status" value="1"/>
</dbReference>
<dbReference type="InterPro" id="IPR000524">
    <property type="entry name" value="Tscrpt_reg_HTH_GntR"/>
</dbReference>